<dbReference type="STRING" id="55661.A0A091G0F5"/>
<proteinExistence type="predicted"/>
<dbReference type="EMBL" id="KL447533">
    <property type="protein sequence ID" value="KFO74724.1"/>
    <property type="molecule type" value="Genomic_DNA"/>
</dbReference>
<evidence type="ECO:0000313" key="2">
    <source>
        <dbReference type="Proteomes" id="UP000053760"/>
    </source>
</evidence>
<evidence type="ECO:0000313" key="1">
    <source>
        <dbReference type="EMBL" id="KFO74724.1"/>
    </source>
</evidence>
<gene>
    <name evidence="1" type="ORF">N303_00371</name>
</gene>
<organism evidence="1 2">
    <name type="scientific">Cuculus canorus</name>
    <name type="common">Common cuckoo</name>
    <dbReference type="NCBI Taxonomy" id="55661"/>
    <lineage>
        <taxon>Eukaryota</taxon>
        <taxon>Metazoa</taxon>
        <taxon>Chordata</taxon>
        <taxon>Craniata</taxon>
        <taxon>Vertebrata</taxon>
        <taxon>Euteleostomi</taxon>
        <taxon>Archelosauria</taxon>
        <taxon>Archosauria</taxon>
        <taxon>Dinosauria</taxon>
        <taxon>Saurischia</taxon>
        <taxon>Theropoda</taxon>
        <taxon>Coelurosauria</taxon>
        <taxon>Aves</taxon>
        <taxon>Neognathae</taxon>
        <taxon>Neoaves</taxon>
        <taxon>Otidimorphae</taxon>
        <taxon>Cuculiformes</taxon>
        <taxon>Cuculidae</taxon>
        <taxon>Cuculus</taxon>
    </lineage>
</organism>
<keyword evidence="2" id="KW-1185">Reference proteome</keyword>
<feature type="non-terminal residue" evidence="1">
    <location>
        <position position="1"/>
    </location>
</feature>
<dbReference type="Proteomes" id="UP000053760">
    <property type="component" value="Unassembled WGS sequence"/>
</dbReference>
<protein>
    <submittedName>
        <fullName evidence="1">Zinc finger protein 692</fullName>
    </submittedName>
</protein>
<accession>A0A091G0F5</accession>
<name>A0A091G0F5_CUCCA</name>
<sequence length="125" mass="13925">LDRRRGKTRIYVGNHINRWLTLKEKLNFRNDAEVAGFLLDLYDSCDPLSKAPICSFPEGVRRVTVKEERALSGSTSLIAADGTYGHGEQLTEGSACSDFGDVRIVIVKEEKEMLQDCLSAETDDT</sequence>
<reference evidence="1 2" key="1">
    <citation type="submission" date="2014-04" db="EMBL/GenBank/DDBJ databases">
        <title>Genome evolution of avian class.</title>
        <authorList>
            <person name="Zhang G."/>
            <person name="Li C."/>
        </authorList>
    </citation>
    <scope>NUCLEOTIDE SEQUENCE [LARGE SCALE GENOMIC DNA]</scope>
    <source>
        <strain evidence="1">BGI_N303</strain>
    </source>
</reference>
<dbReference type="AlphaFoldDB" id="A0A091G0F5"/>
<feature type="non-terminal residue" evidence="1">
    <location>
        <position position="125"/>
    </location>
</feature>